<evidence type="ECO:0000313" key="2">
    <source>
        <dbReference type="Proteomes" id="UP000249590"/>
    </source>
</evidence>
<organism evidence="1 2">
    <name type="scientific">Acuticoccus sediminis</name>
    <dbReference type="NCBI Taxonomy" id="2184697"/>
    <lineage>
        <taxon>Bacteria</taxon>
        <taxon>Pseudomonadati</taxon>
        <taxon>Pseudomonadota</taxon>
        <taxon>Alphaproteobacteria</taxon>
        <taxon>Hyphomicrobiales</taxon>
        <taxon>Amorphaceae</taxon>
        <taxon>Acuticoccus</taxon>
    </lineage>
</organism>
<dbReference type="Proteomes" id="UP000249590">
    <property type="component" value="Unassembled WGS sequence"/>
</dbReference>
<sequence>MSSLTRYLLIAFAAILIAAALVPLMGYRLFVIAPRPGIPDGFVAIVRGAELTPFDSPEAVCQRWGARPDNDCVTRAITEVNRTGQILMRLPYHPVLAALSGVPADAR</sequence>
<dbReference type="EMBL" id="QHHQ01000001">
    <property type="protein sequence ID" value="RAI04043.1"/>
    <property type="molecule type" value="Genomic_DNA"/>
</dbReference>
<gene>
    <name evidence="1" type="ORF">DLJ53_06180</name>
</gene>
<comment type="caution">
    <text evidence="1">The sequence shown here is derived from an EMBL/GenBank/DDBJ whole genome shotgun (WGS) entry which is preliminary data.</text>
</comment>
<keyword evidence="2" id="KW-1185">Reference proteome</keyword>
<proteinExistence type="predicted"/>
<dbReference type="AlphaFoldDB" id="A0A8B2NXE8"/>
<evidence type="ECO:0000313" key="1">
    <source>
        <dbReference type="EMBL" id="RAI04043.1"/>
    </source>
</evidence>
<accession>A0A8B2NXE8</accession>
<dbReference type="RefSeq" id="WP_111343201.1">
    <property type="nucleotide sequence ID" value="NZ_QHHQ01000001.1"/>
</dbReference>
<name>A0A8B2NXE8_9HYPH</name>
<reference evidence="1 2" key="1">
    <citation type="submission" date="2018-05" db="EMBL/GenBank/DDBJ databases">
        <title>Acuticoccus sediminis sp. nov., isolated from deep-sea sediment of Indian Ocean.</title>
        <authorList>
            <person name="Liu X."/>
            <person name="Lai Q."/>
            <person name="Du Y."/>
            <person name="Sun F."/>
            <person name="Zhang X."/>
            <person name="Wang S."/>
            <person name="Shao Z."/>
        </authorList>
    </citation>
    <scope>NUCLEOTIDE SEQUENCE [LARGE SCALE GENOMIC DNA]</scope>
    <source>
        <strain evidence="1 2">PTG4-2</strain>
    </source>
</reference>
<dbReference type="OrthoDB" id="8021213at2"/>
<protein>
    <submittedName>
        <fullName evidence="1">Uncharacterized protein</fullName>
    </submittedName>
</protein>